<dbReference type="AlphaFoldDB" id="A0A2Z6Q9P4"/>
<dbReference type="PROSITE" id="PS00329">
    <property type="entry name" value="HSP70_2"/>
    <property type="match status" value="1"/>
</dbReference>
<comment type="caution">
    <text evidence="5">The sequence shown here is derived from an EMBL/GenBank/DDBJ whole genome shotgun (WGS) entry which is preliminary data.</text>
</comment>
<dbReference type="Gene3D" id="1.20.1270.10">
    <property type="match status" value="1"/>
</dbReference>
<reference evidence="5 6" key="1">
    <citation type="submission" date="2017-11" db="EMBL/GenBank/DDBJ databases">
        <title>The genome of Rhizophagus clarus HR1 reveals common genetic basis of auxotrophy among arbuscular mycorrhizal fungi.</title>
        <authorList>
            <person name="Kobayashi Y."/>
        </authorList>
    </citation>
    <scope>NUCLEOTIDE SEQUENCE [LARGE SCALE GENOMIC DNA]</scope>
    <source>
        <strain evidence="5 6">HR1</strain>
    </source>
</reference>
<dbReference type="Pfam" id="PF00012">
    <property type="entry name" value="HSP70"/>
    <property type="match status" value="1"/>
</dbReference>
<dbReference type="PANTHER" id="PTHR19375">
    <property type="entry name" value="HEAT SHOCK PROTEIN 70KDA"/>
    <property type="match status" value="1"/>
</dbReference>
<keyword evidence="4" id="KW-0472">Membrane</keyword>
<dbReference type="SUPFAM" id="SSF53067">
    <property type="entry name" value="Actin-like ATPase domain"/>
    <property type="match status" value="1"/>
</dbReference>
<accession>A0A2Z6Q9P4</accession>
<organism evidence="5 6">
    <name type="scientific">Rhizophagus clarus</name>
    <dbReference type="NCBI Taxonomy" id="94130"/>
    <lineage>
        <taxon>Eukaryota</taxon>
        <taxon>Fungi</taxon>
        <taxon>Fungi incertae sedis</taxon>
        <taxon>Mucoromycota</taxon>
        <taxon>Glomeromycotina</taxon>
        <taxon>Glomeromycetes</taxon>
        <taxon>Glomerales</taxon>
        <taxon>Glomeraceae</taxon>
        <taxon>Rhizophagus</taxon>
    </lineage>
</organism>
<evidence type="ECO:0000313" key="6">
    <source>
        <dbReference type="Proteomes" id="UP000247702"/>
    </source>
</evidence>
<dbReference type="STRING" id="94130.A0A2Z6Q9P4"/>
<dbReference type="Gene3D" id="3.30.420.40">
    <property type="match status" value="1"/>
</dbReference>
<keyword evidence="3" id="KW-0175">Coiled coil</keyword>
<dbReference type="Proteomes" id="UP000247702">
    <property type="component" value="Unassembled WGS sequence"/>
</dbReference>
<dbReference type="InterPro" id="IPR018181">
    <property type="entry name" value="Heat_shock_70_CS"/>
</dbReference>
<name>A0A2Z6Q9P4_9GLOM</name>
<keyword evidence="4" id="KW-0812">Transmembrane</keyword>
<evidence type="ECO:0000256" key="3">
    <source>
        <dbReference type="SAM" id="Coils"/>
    </source>
</evidence>
<evidence type="ECO:0000256" key="1">
    <source>
        <dbReference type="ARBA" id="ARBA00022741"/>
    </source>
</evidence>
<dbReference type="EMBL" id="BEXD01000202">
    <property type="protein sequence ID" value="GBB85232.1"/>
    <property type="molecule type" value="Genomic_DNA"/>
</dbReference>
<dbReference type="InterPro" id="IPR029048">
    <property type="entry name" value="HSP70_C_sf"/>
</dbReference>
<keyword evidence="2" id="KW-0067">ATP-binding</keyword>
<feature type="transmembrane region" description="Helical" evidence="4">
    <location>
        <begin position="12"/>
        <end position="31"/>
    </location>
</feature>
<evidence type="ECO:0000256" key="4">
    <source>
        <dbReference type="SAM" id="Phobius"/>
    </source>
</evidence>
<keyword evidence="1" id="KW-0547">Nucleotide-binding</keyword>
<evidence type="ECO:0000313" key="5">
    <source>
        <dbReference type="EMBL" id="GBB85232.1"/>
    </source>
</evidence>
<gene>
    <name evidence="5" type="ORF">RclHR1_01180009</name>
</gene>
<sequence>MPSYKRCWFDSGLNVLRIIIGSTAAAIAYGLDNKAPGKRNVLVFDLGGGTCNISLLNIEKKTFDVKAVAGDNHLGGEDFDNRINVEDIKNELHDVAQKSITWFKNNQKARNDEYKREQKSLEEIIDQVMNKLCNVNIS</sequence>
<feature type="coiled-coil region" evidence="3">
    <location>
        <begin position="104"/>
        <end position="131"/>
    </location>
</feature>
<keyword evidence="6" id="KW-1185">Reference proteome</keyword>
<proteinExistence type="predicted"/>
<dbReference type="GO" id="GO:0140662">
    <property type="term" value="F:ATP-dependent protein folding chaperone"/>
    <property type="evidence" value="ECO:0007669"/>
    <property type="project" value="InterPro"/>
</dbReference>
<dbReference type="InterPro" id="IPR043129">
    <property type="entry name" value="ATPase_NBD"/>
</dbReference>
<protein>
    <submittedName>
        <fullName evidence="5">Uncharacterized protein</fullName>
    </submittedName>
</protein>
<keyword evidence="4" id="KW-1133">Transmembrane helix</keyword>
<dbReference type="GO" id="GO:0005524">
    <property type="term" value="F:ATP binding"/>
    <property type="evidence" value="ECO:0007669"/>
    <property type="project" value="UniProtKB-KW"/>
</dbReference>
<dbReference type="InterPro" id="IPR013126">
    <property type="entry name" value="Hsp_70_fam"/>
</dbReference>
<evidence type="ECO:0000256" key="2">
    <source>
        <dbReference type="ARBA" id="ARBA00022840"/>
    </source>
</evidence>